<sequence length="187" mass="21798">MQSLNYHRQYLWIFFYMFFVLLWVALIADCIYVDSNSSSSGFALRTPRFLNVVFVFIFAAISALLQNQWPKFLLKPDLLKVDNKYWKKKFIKVRTRRKIRKNVKKHKYVTFFVVHAIANFIGLIPMITLVVLGLCGVLTAAWSSGSILSLAFFLTAACIKYLAWYITSIASRLTIFRGVKRLNMFKN</sequence>
<dbReference type="Proteomes" id="UP000324831">
    <property type="component" value="Unassembled WGS sequence"/>
</dbReference>
<keyword evidence="1" id="KW-1133">Transmembrane helix</keyword>
<feature type="transmembrane region" description="Helical" evidence="1">
    <location>
        <begin position="108"/>
        <end position="141"/>
    </location>
</feature>
<proteinExistence type="predicted"/>
<name>A0A478FUM9_9MOLU</name>
<feature type="transmembrane region" description="Helical" evidence="1">
    <location>
        <begin position="9"/>
        <end position="28"/>
    </location>
</feature>
<dbReference type="EMBL" id="BIMN01000004">
    <property type="protein sequence ID" value="GCE63825.1"/>
    <property type="molecule type" value="Genomic_DNA"/>
</dbReference>
<keyword evidence="1" id="KW-0472">Membrane</keyword>
<evidence type="ECO:0000313" key="2">
    <source>
        <dbReference type="EMBL" id="GCE63825.1"/>
    </source>
</evidence>
<evidence type="ECO:0000256" key="1">
    <source>
        <dbReference type="SAM" id="Phobius"/>
    </source>
</evidence>
<keyword evidence="1" id="KW-0812">Transmembrane</keyword>
<feature type="transmembrane region" description="Helical" evidence="1">
    <location>
        <begin position="147"/>
        <end position="167"/>
    </location>
</feature>
<feature type="transmembrane region" description="Helical" evidence="1">
    <location>
        <begin position="48"/>
        <end position="65"/>
    </location>
</feature>
<evidence type="ECO:0000313" key="3">
    <source>
        <dbReference type="Proteomes" id="UP000324831"/>
    </source>
</evidence>
<gene>
    <name evidence="2" type="ORF">MHSWG343_08320</name>
</gene>
<reference evidence="2 3" key="1">
    <citation type="submission" date="2019-01" db="EMBL/GenBank/DDBJ databases">
        <title>Draft genome sequences of Candidatus Mycoplasma haemohominis SWG34-3 identified from a patient with pyrexia, anemia and liver dysfunction.</title>
        <authorList>
            <person name="Sekizuka T."/>
            <person name="Hattori N."/>
            <person name="Katano H."/>
            <person name="Takuma T."/>
            <person name="Ito T."/>
            <person name="Arai N."/>
            <person name="Yanai R."/>
            <person name="Ishii S."/>
            <person name="Miura Y."/>
            <person name="Tokunaga T."/>
            <person name="Watanabe H."/>
            <person name="Nomura N."/>
            <person name="Eguchi J."/>
            <person name="Arai T."/>
            <person name="Hasegawa H."/>
            <person name="Nakamaki T."/>
            <person name="Wakita T."/>
            <person name="Niki Y."/>
            <person name="Kuroda M."/>
        </authorList>
    </citation>
    <scope>NUCLEOTIDE SEQUENCE [LARGE SCALE GENOMIC DNA]</scope>
    <source>
        <strain evidence="2">SWG34-3</strain>
    </source>
</reference>
<comment type="caution">
    <text evidence="2">The sequence shown here is derived from an EMBL/GenBank/DDBJ whole genome shotgun (WGS) entry which is preliminary data.</text>
</comment>
<dbReference type="AlphaFoldDB" id="A0A478FUM9"/>
<organism evidence="2 3">
    <name type="scientific">Candidatus Mycoplasma haematohominis</name>
    <dbReference type="NCBI Taxonomy" id="1494318"/>
    <lineage>
        <taxon>Bacteria</taxon>
        <taxon>Bacillati</taxon>
        <taxon>Mycoplasmatota</taxon>
        <taxon>Mollicutes</taxon>
        <taxon>Mycoplasmataceae</taxon>
        <taxon>Mycoplasma</taxon>
    </lineage>
</organism>
<accession>A0A478FUM9</accession>
<protein>
    <submittedName>
        <fullName evidence="2">Uncharacterized protein</fullName>
    </submittedName>
</protein>